<dbReference type="AlphaFoldDB" id="A0A923MV14"/>
<comment type="caution">
    <text evidence="2">The sequence shown here is derived from an EMBL/GenBank/DDBJ whole genome shotgun (WGS) entry which is preliminary data.</text>
</comment>
<accession>A0A923MV14</accession>
<keyword evidence="1" id="KW-0812">Transmembrane</keyword>
<evidence type="ECO:0000313" key="3">
    <source>
        <dbReference type="Proteomes" id="UP000608513"/>
    </source>
</evidence>
<organism evidence="2 3">
    <name type="scientific">Ramlibacter cellulosilyticus</name>
    <dbReference type="NCBI Taxonomy" id="2764187"/>
    <lineage>
        <taxon>Bacteria</taxon>
        <taxon>Pseudomonadati</taxon>
        <taxon>Pseudomonadota</taxon>
        <taxon>Betaproteobacteria</taxon>
        <taxon>Burkholderiales</taxon>
        <taxon>Comamonadaceae</taxon>
        <taxon>Ramlibacter</taxon>
    </lineage>
</organism>
<evidence type="ECO:0000313" key="2">
    <source>
        <dbReference type="EMBL" id="MBC5785541.1"/>
    </source>
</evidence>
<protein>
    <submittedName>
        <fullName evidence="2">DUF2214 family protein</fullName>
    </submittedName>
</protein>
<gene>
    <name evidence="2" type="ORF">H8N03_21555</name>
</gene>
<feature type="transmembrane region" description="Helical" evidence="1">
    <location>
        <begin position="48"/>
        <end position="66"/>
    </location>
</feature>
<dbReference type="Proteomes" id="UP000608513">
    <property type="component" value="Unassembled WGS sequence"/>
</dbReference>
<feature type="transmembrane region" description="Helical" evidence="1">
    <location>
        <begin position="126"/>
        <end position="145"/>
    </location>
</feature>
<keyword evidence="1" id="KW-1133">Transmembrane helix</keyword>
<dbReference type="Pfam" id="PF09980">
    <property type="entry name" value="DUF2214"/>
    <property type="match status" value="1"/>
</dbReference>
<feature type="transmembrane region" description="Helical" evidence="1">
    <location>
        <begin position="78"/>
        <end position="99"/>
    </location>
</feature>
<dbReference type="RefSeq" id="WP_187078289.1">
    <property type="nucleotide sequence ID" value="NZ_JACORT010000011.1"/>
</dbReference>
<proteinExistence type="predicted"/>
<dbReference type="EMBL" id="JACORT010000011">
    <property type="protein sequence ID" value="MBC5785541.1"/>
    <property type="molecule type" value="Genomic_DNA"/>
</dbReference>
<keyword evidence="1" id="KW-0472">Membrane</keyword>
<keyword evidence="3" id="KW-1185">Reference proteome</keyword>
<name>A0A923MV14_9BURK</name>
<sequence length="152" mass="16857">MTLDAILQYLHISAILALVVFISSEAALCRPQWMNAQVVERLVTVDRIYGIAAGAVLVTGFVRIYFGTKGASWYWGNWLLHLKLTLFVVVALISIAPTLRFIRWRKALRANGTLPTEDEVKRARKLVMLQAHIIPVIPLAAAFLARGFGGKG</sequence>
<feature type="transmembrane region" description="Helical" evidence="1">
    <location>
        <begin position="6"/>
        <end position="28"/>
    </location>
</feature>
<evidence type="ECO:0000256" key="1">
    <source>
        <dbReference type="SAM" id="Phobius"/>
    </source>
</evidence>
<dbReference type="InterPro" id="IPR018706">
    <property type="entry name" value="DUF2214_membrane"/>
</dbReference>
<reference evidence="2" key="1">
    <citation type="submission" date="2020-08" db="EMBL/GenBank/DDBJ databases">
        <title>Ramlibacter sp. USB13 16S ribosomal RNA gene genome sequencing and assembly.</title>
        <authorList>
            <person name="Kang M."/>
        </authorList>
    </citation>
    <scope>NUCLEOTIDE SEQUENCE</scope>
    <source>
        <strain evidence="2">USB13</strain>
    </source>
</reference>